<dbReference type="GO" id="GO:0008270">
    <property type="term" value="F:zinc ion binding"/>
    <property type="evidence" value="ECO:0007669"/>
    <property type="project" value="InterPro"/>
</dbReference>
<dbReference type="Pfam" id="PF04082">
    <property type="entry name" value="Fungal_trans"/>
    <property type="match status" value="1"/>
</dbReference>
<feature type="domain" description="Xylanolytic transcriptional activator regulatory" evidence="2">
    <location>
        <begin position="464"/>
        <end position="554"/>
    </location>
</feature>
<keyword evidence="1" id="KW-0539">Nucleus</keyword>
<name>A0A1V8TRK1_9PEZI</name>
<dbReference type="SUPFAM" id="SSF51197">
    <property type="entry name" value="Clavaminate synthase-like"/>
    <property type="match status" value="1"/>
</dbReference>
<evidence type="ECO:0000313" key="3">
    <source>
        <dbReference type="EMBL" id="OQO13985.1"/>
    </source>
</evidence>
<evidence type="ECO:0000259" key="2">
    <source>
        <dbReference type="SMART" id="SM00906"/>
    </source>
</evidence>
<proteinExistence type="predicted"/>
<dbReference type="CDD" id="cd12148">
    <property type="entry name" value="fungal_TF_MHR"/>
    <property type="match status" value="1"/>
</dbReference>
<dbReference type="Pfam" id="PF05721">
    <property type="entry name" value="PhyH"/>
    <property type="match status" value="1"/>
</dbReference>
<dbReference type="InterPro" id="IPR007219">
    <property type="entry name" value="XnlR_reg_dom"/>
</dbReference>
<organism evidence="3 4">
    <name type="scientific">Cryoendolithus antarcticus</name>
    <dbReference type="NCBI Taxonomy" id="1507870"/>
    <lineage>
        <taxon>Eukaryota</taxon>
        <taxon>Fungi</taxon>
        <taxon>Dikarya</taxon>
        <taxon>Ascomycota</taxon>
        <taxon>Pezizomycotina</taxon>
        <taxon>Dothideomycetes</taxon>
        <taxon>Dothideomycetidae</taxon>
        <taxon>Cladosporiales</taxon>
        <taxon>Cladosporiaceae</taxon>
        <taxon>Cryoendolithus</taxon>
    </lineage>
</organism>
<keyword evidence="4" id="KW-1185">Reference proteome</keyword>
<sequence length="811" mass="91772">MTTEATSLASTPIQSPFELEASYGDWRDDLSKNGFVVVKNAIPRDRAERYQQQAFGWLQSFDPDLDLKRPETWNLDRLPIQTERNTYEHYAVVHERFMWEARMEPGVVEAFEKIWGTTELIVSFDSLNVTLPNLKPVRDPWPHVDQAPRKRGLHCIQGIINLSKAGDNDGSLVVIPGSHRLIAEFYDTKTDPSTWELRDNRYFSKEDMEFFESRGLKPQKVLAEPGDLILWDSRTIHWGGEPEPGKSDVVRTVIYAAYAPAKLASPEALEMKQKIFHINGATTHWPHDNIKLRDLEARRPDGTLDGKHRTAPLEAADRTEILLRLADLSCTYREKGQPGLRPGFGKAVETRIDQLERTVNEIKHSLQTVLDHIQIQPNMSAFPAGDQGSIRHDAGSRAPRGPNVELPDMFWIDAAPLIEQRKAYVKTARERILLATIDDCTLLSAQALALAAVDALGQGTGPRAWNSMSLLATAAKHLELSKSQSLEFTERSTPLVANDPDDDGELSIVQAEERKRLLWAICSLDRFSSVSHGQPGGIDMRNIRLPYPKSDDQWEQNSPDRWYQAPTVKSSFHEADTGASYDVWHHYIDALAFVDRSNQFLIQPVNLMVSVQCQEWQSNFRRLDTSLSSWFNALPAQVREPQTMFSPAWVMLQATVYLRSLPINDFTSLSPGDLDCLPPMFAFVLWVAARSLAILWTTHHESTPGPDMDALLNGLRQMAIRWPCAQRYADLLQLIMDDTDSEARPKLLEIFNDTRRTAYGLEKKLGKIAGSPSASQDLFSFDFLDMPFLDNDINDGSWLPLFSDNAVNDWL</sequence>
<dbReference type="GO" id="GO:0003677">
    <property type="term" value="F:DNA binding"/>
    <property type="evidence" value="ECO:0007669"/>
    <property type="project" value="InterPro"/>
</dbReference>
<comment type="caution">
    <text evidence="3">The sequence shown here is derived from an EMBL/GenBank/DDBJ whole genome shotgun (WGS) entry which is preliminary data.</text>
</comment>
<gene>
    <name evidence="3" type="ORF">B0A48_00860</name>
</gene>
<dbReference type="Gene3D" id="2.60.120.620">
    <property type="entry name" value="q2cbj1_9rhob like domain"/>
    <property type="match status" value="1"/>
</dbReference>
<dbReference type="PANTHER" id="PTHR31630:SF6">
    <property type="entry name" value="PHYTANOYL-COA DIOXYGENASE-RELATED"/>
    <property type="match status" value="1"/>
</dbReference>
<dbReference type="EMBL" id="NAJO01000002">
    <property type="protein sequence ID" value="OQO13985.1"/>
    <property type="molecule type" value="Genomic_DNA"/>
</dbReference>
<dbReference type="InterPro" id="IPR008775">
    <property type="entry name" value="Phytyl_CoA_dOase-like"/>
</dbReference>
<dbReference type="SMART" id="SM00906">
    <property type="entry name" value="Fungal_trans"/>
    <property type="match status" value="1"/>
</dbReference>
<evidence type="ECO:0000256" key="1">
    <source>
        <dbReference type="ARBA" id="ARBA00023242"/>
    </source>
</evidence>
<protein>
    <recommendedName>
        <fullName evidence="2">Xylanolytic transcriptional activator regulatory domain-containing protein</fullName>
    </recommendedName>
</protein>
<dbReference type="PANTHER" id="PTHR31630">
    <property type="entry name" value="PHYTANOYL-COA DIOXYGENASE-RELATED-RELATED"/>
    <property type="match status" value="1"/>
</dbReference>
<accession>A0A1V8TRK1</accession>
<reference evidence="4" key="1">
    <citation type="submission" date="2017-03" db="EMBL/GenBank/DDBJ databases">
        <title>Genomes of endolithic fungi from Antarctica.</title>
        <authorList>
            <person name="Coleine C."/>
            <person name="Masonjones S."/>
            <person name="Stajich J.E."/>
        </authorList>
    </citation>
    <scope>NUCLEOTIDE SEQUENCE [LARGE SCALE GENOMIC DNA]</scope>
    <source>
        <strain evidence="4">CCFEE 5527</strain>
    </source>
</reference>
<dbReference type="Proteomes" id="UP000192596">
    <property type="component" value="Unassembled WGS sequence"/>
</dbReference>
<dbReference type="AlphaFoldDB" id="A0A1V8TRK1"/>
<dbReference type="OrthoDB" id="445007at2759"/>
<dbReference type="InParanoid" id="A0A1V8TRK1"/>
<evidence type="ECO:0000313" key="4">
    <source>
        <dbReference type="Proteomes" id="UP000192596"/>
    </source>
</evidence>
<dbReference type="GO" id="GO:0006351">
    <property type="term" value="P:DNA-templated transcription"/>
    <property type="evidence" value="ECO:0007669"/>
    <property type="project" value="InterPro"/>
</dbReference>